<reference evidence="1" key="1">
    <citation type="submission" date="2019-03" db="EMBL/GenBank/DDBJ databases">
        <title>Single cell metagenomics reveals metabolic interactions within the superorganism composed of flagellate Streblomastix strix and complex community of Bacteroidetes bacteria on its surface.</title>
        <authorList>
            <person name="Treitli S.C."/>
            <person name="Kolisko M."/>
            <person name="Husnik F."/>
            <person name="Keeling P."/>
            <person name="Hampl V."/>
        </authorList>
    </citation>
    <scope>NUCLEOTIDE SEQUENCE</scope>
    <source>
        <strain evidence="1">STM</strain>
    </source>
</reference>
<evidence type="ECO:0000313" key="1">
    <source>
        <dbReference type="EMBL" id="KAA6332868.1"/>
    </source>
</evidence>
<dbReference type="EMBL" id="SNRY01001185">
    <property type="protein sequence ID" value="KAA6332868.1"/>
    <property type="molecule type" value="Genomic_DNA"/>
</dbReference>
<dbReference type="Gene3D" id="3.40.50.300">
    <property type="entry name" value="P-loop containing nucleotide triphosphate hydrolases"/>
    <property type="match status" value="1"/>
</dbReference>
<dbReference type="AlphaFoldDB" id="A0A5J4RH11"/>
<gene>
    <name evidence="1" type="ORF">EZS27_018660</name>
</gene>
<dbReference type="InterPro" id="IPR027417">
    <property type="entry name" value="P-loop_NTPase"/>
</dbReference>
<comment type="caution">
    <text evidence="1">The sequence shown here is derived from an EMBL/GenBank/DDBJ whole genome shotgun (WGS) entry which is preliminary data.</text>
</comment>
<proteinExistence type="predicted"/>
<sequence>MTDFNHSTNVQKNCINLNDIDINIYSAIQIKDNIKELYLNGLPEGLKIGLKSLDERFRLSLSSLCVLTGIPGRGKSEFCDFVISQFNKLYGYKTAIYSPENQPIGLHIAKIFSKLLSKEFKNTEIPEVEFERTLNYFTDNFYIMDYQKTKSLEEILETSQKLIDSKDIKILVLDSYNERLCFRILLNQ</sequence>
<accession>A0A5J4RH11</accession>
<protein>
    <submittedName>
        <fullName evidence="1">Uncharacterized protein</fullName>
    </submittedName>
</protein>
<name>A0A5J4RH11_9ZZZZ</name>
<dbReference type="SUPFAM" id="SSF52540">
    <property type="entry name" value="P-loop containing nucleoside triphosphate hydrolases"/>
    <property type="match status" value="1"/>
</dbReference>
<organism evidence="1">
    <name type="scientific">termite gut metagenome</name>
    <dbReference type="NCBI Taxonomy" id="433724"/>
    <lineage>
        <taxon>unclassified sequences</taxon>
        <taxon>metagenomes</taxon>
        <taxon>organismal metagenomes</taxon>
    </lineage>
</organism>